<keyword evidence="5" id="KW-0418">Kinase</keyword>
<feature type="domain" description="Histidine kinase" evidence="6">
    <location>
        <begin position="675"/>
        <end position="886"/>
    </location>
</feature>
<dbReference type="InterPro" id="IPR000014">
    <property type="entry name" value="PAS"/>
</dbReference>
<dbReference type="PROSITE" id="PS50109">
    <property type="entry name" value="HIS_KIN"/>
    <property type="match status" value="1"/>
</dbReference>
<dbReference type="Pfam" id="PF08447">
    <property type="entry name" value="PAS_3"/>
    <property type="match status" value="1"/>
</dbReference>
<gene>
    <name evidence="9" type="ORF">H4O18_13240</name>
</gene>
<evidence type="ECO:0000259" key="7">
    <source>
        <dbReference type="PROSITE" id="PS50112"/>
    </source>
</evidence>
<reference evidence="9 10" key="1">
    <citation type="submission" date="2020-08" db="EMBL/GenBank/DDBJ databases">
        <title>Arenibacter gaetbuli sp. nov., isolated from a sand dune.</title>
        <authorList>
            <person name="Park S."/>
            <person name="Yoon J.-H."/>
        </authorList>
    </citation>
    <scope>NUCLEOTIDE SEQUENCE [LARGE SCALE GENOMIC DNA]</scope>
    <source>
        <strain evidence="9 10">BSSL-BM3</strain>
    </source>
</reference>
<dbReference type="PRINTS" id="PR00344">
    <property type="entry name" value="BCTRLSENSOR"/>
</dbReference>
<dbReference type="Pfam" id="PF13426">
    <property type="entry name" value="PAS_9"/>
    <property type="match status" value="2"/>
</dbReference>
<dbReference type="EC" id="2.7.13.3" evidence="2"/>
<organism evidence="9 10">
    <name type="scientific">Arenibacter arenosicollis</name>
    <dbReference type="NCBI Taxonomy" id="2762274"/>
    <lineage>
        <taxon>Bacteria</taxon>
        <taxon>Pseudomonadati</taxon>
        <taxon>Bacteroidota</taxon>
        <taxon>Flavobacteriia</taxon>
        <taxon>Flavobacteriales</taxon>
        <taxon>Flavobacteriaceae</taxon>
        <taxon>Arenibacter</taxon>
    </lineage>
</organism>
<proteinExistence type="predicted"/>
<feature type="domain" description="PAS" evidence="7">
    <location>
        <begin position="523"/>
        <end position="576"/>
    </location>
</feature>
<dbReference type="PANTHER" id="PTHR43304:SF1">
    <property type="entry name" value="PAC DOMAIN-CONTAINING PROTEIN"/>
    <property type="match status" value="1"/>
</dbReference>
<dbReference type="InterPro" id="IPR052162">
    <property type="entry name" value="Sensor_kinase/Photoreceptor"/>
</dbReference>
<evidence type="ECO:0000313" key="10">
    <source>
        <dbReference type="Proteomes" id="UP000618952"/>
    </source>
</evidence>
<dbReference type="InterPro" id="IPR036890">
    <property type="entry name" value="HATPase_C_sf"/>
</dbReference>
<dbReference type="SUPFAM" id="SSF55785">
    <property type="entry name" value="PYP-like sensor domain (PAS domain)"/>
    <property type="match status" value="5"/>
</dbReference>
<evidence type="ECO:0000259" key="6">
    <source>
        <dbReference type="PROSITE" id="PS50109"/>
    </source>
</evidence>
<keyword evidence="3" id="KW-0597">Phosphoprotein</keyword>
<dbReference type="InterPro" id="IPR000700">
    <property type="entry name" value="PAS-assoc_C"/>
</dbReference>
<dbReference type="InterPro" id="IPR013655">
    <property type="entry name" value="PAS_fold_3"/>
</dbReference>
<dbReference type="PANTHER" id="PTHR43304">
    <property type="entry name" value="PHYTOCHROME-LIKE PROTEIN CPH1"/>
    <property type="match status" value="1"/>
</dbReference>
<feature type="domain" description="PAC" evidence="8">
    <location>
        <begin position="600"/>
        <end position="650"/>
    </location>
</feature>
<dbReference type="SMART" id="SM00086">
    <property type="entry name" value="PAC"/>
    <property type="match status" value="5"/>
</dbReference>
<dbReference type="Gene3D" id="3.30.565.10">
    <property type="entry name" value="Histidine kinase-like ATPase, C-terminal domain"/>
    <property type="match status" value="1"/>
</dbReference>
<evidence type="ECO:0000256" key="1">
    <source>
        <dbReference type="ARBA" id="ARBA00000085"/>
    </source>
</evidence>
<dbReference type="InterPro" id="IPR003594">
    <property type="entry name" value="HATPase_dom"/>
</dbReference>
<dbReference type="Pfam" id="PF02518">
    <property type="entry name" value="HATPase_c"/>
    <property type="match status" value="1"/>
</dbReference>
<evidence type="ECO:0000259" key="8">
    <source>
        <dbReference type="PROSITE" id="PS50113"/>
    </source>
</evidence>
<dbReference type="SMART" id="SM00387">
    <property type="entry name" value="HATPase_c"/>
    <property type="match status" value="1"/>
</dbReference>
<dbReference type="CDD" id="cd00130">
    <property type="entry name" value="PAS"/>
    <property type="match status" value="4"/>
</dbReference>
<dbReference type="InterPro" id="IPR005467">
    <property type="entry name" value="His_kinase_dom"/>
</dbReference>
<dbReference type="Gene3D" id="3.30.450.20">
    <property type="entry name" value="PAS domain"/>
    <property type="match status" value="5"/>
</dbReference>
<sequence length="886" mass="100685">MDKNKYEQSIQNNKILIEQAPTAIAMLDKNMRYIAVSKRWVADYKMEGKEIIGRSHYDIFPEIGEEWKANHLKCLEGAIDICEEAPFKRADGSIQWIYWDVRPWYIAEGEVGGLLMHTGDITPLKEKERERTRMLEILDKTYKEARIGTWEVNLLTNEVIWSDIVSEIHGVPKNYKPNLETAMNFYKEGESRETIRVAVENAILYGTPYNLEVELETARGDSLWVRTVGNGEFVDGKCVSLIGIFQDINEKKLSEHTLSKANAELEAIFNSKTVAIITTNDKGTINHFNHGAEILLGYSASEMVGVNKPDIYTSKDEFLRFTKDIAKKYDKDPLDFNPLLELAQRNEYDVREWVYRRKDGSTFPVQATLSAIKNKQGELIGYLNVSSDISERKQVEIELLRKNQVLNFAENLTMIGNWQWNTLTNDVKWSANLYKIFGLDENVAGLTYETYFSFVHPDDKNMVTEHVQLGFQNKNFPDLLHRIQLRDGSVKTIQLVAEVMTNDVGEVIELVGACQDVSEQRMAELKFRGLLESAPDAMVIVNEQGKIHLINKQAEKLFGYKAMELMGKSVEILIPDGFAAKHRAHRTGYFANPKTREMGDGKELFGVNKTGDLIPIQISLSPLKTEEGILVSSAIRDITSQKMAERKILEAKEKLEIFSNKLVVQNVQLADFNQITSHNLRAPVANLNSLLGFYNQAINEEERVFLFQKFEKVIHHLTLTLNTLVEALKTKNENSKEVMEEVVFDEIMNKTKDILSGEILKTGAIIRYDFSKLSNISYNRIYLDSIFLNLIGNALKYKSPDRVPEIYIETGIENGKKILKVSDNGLGINLERHGHKLFGLNKVFHRHPDAKGVGLFLTKIQVEAMGGSISAASEVNVGSTFKVNFN</sequence>
<dbReference type="Gene3D" id="2.10.70.100">
    <property type="match status" value="1"/>
</dbReference>
<dbReference type="InterPro" id="IPR004358">
    <property type="entry name" value="Sig_transdc_His_kin-like_C"/>
</dbReference>
<dbReference type="InterPro" id="IPR001610">
    <property type="entry name" value="PAC"/>
</dbReference>
<accession>A0ABR7QPW0</accession>
<feature type="domain" description="PAC" evidence="8">
    <location>
        <begin position="81"/>
        <end position="133"/>
    </location>
</feature>
<dbReference type="PROSITE" id="PS50112">
    <property type="entry name" value="PAS"/>
    <property type="match status" value="2"/>
</dbReference>
<feature type="domain" description="PAC" evidence="8">
    <location>
        <begin position="348"/>
        <end position="401"/>
    </location>
</feature>
<dbReference type="NCBIfam" id="TIGR00229">
    <property type="entry name" value="sensory_box"/>
    <property type="match status" value="3"/>
</dbReference>
<dbReference type="RefSeq" id="WP_187585363.1">
    <property type="nucleotide sequence ID" value="NZ_JACLHY010000013.1"/>
</dbReference>
<evidence type="ECO:0000256" key="3">
    <source>
        <dbReference type="ARBA" id="ARBA00022553"/>
    </source>
</evidence>
<evidence type="ECO:0000256" key="4">
    <source>
        <dbReference type="ARBA" id="ARBA00022679"/>
    </source>
</evidence>
<dbReference type="PROSITE" id="PS50113">
    <property type="entry name" value="PAC"/>
    <property type="match status" value="5"/>
</dbReference>
<comment type="catalytic activity">
    <reaction evidence="1">
        <text>ATP + protein L-histidine = ADP + protein N-phospho-L-histidine.</text>
        <dbReference type="EC" id="2.7.13.3"/>
    </reaction>
</comment>
<dbReference type="Pfam" id="PF08448">
    <property type="entry name" value="PAS_4"/>
    <property type="match status" value="1"/>
</dbReference>
<keyword evidence="4" id="KW-0808">Transferase</keyword>
<dbReference type="InterPro" id="IPR013656">
    <property type="entry name" value="PAS_4"/>
</dbReference>
<feature type="domain" description="PAC" evidence="8">
    <location>
        <begin position="477"/>
        <end position="529"/>
    </location>
</feature>
<protein>
    <recommendedName>
        <fullName evidence="2">histidine kinase</fullName>
        <ecNumber evidence="2">2.7.13.3</ecNumber>
    </recommendedName>
</protein>
<evidence type="ECO:0000313" key="9">
    <source>
        <dbReference type="EMBL" id="MBC8768960.1"/>
    </source>
</evidence>
<comment type="caution">
    <text evidence="9">The sequence shown here is derived from an EMBL/GenBank/DDBJ whole genome shotgun (WGS) entry which is preliminary data.</text>
</comment>
<keyword evidence="10" id="KW-1185">Reference proteome</keyword>
<evidence type="ECO:0000256" key="5">
    <source>
        <dbReference type="ARBA" id="ARBA00022777"/>
    </source>
</evidence>
<dbReference type="SUPFAM" id="SSF55874">
    <property type="entry name" value="ATPase domain of HSP90 chaperone/DNA topoisomerase II/histidine kinase"/>
    <property type="match status" value="1"/>
</dbReference>
<dbReference type="SMART" id="SM00091">
    <property type="entry name" value="PAS"/>
    <property type="match status" value="4"/>
</dbReference>
<feature type="domain" description="PAC" evidence="8">
    <location>
        <begin position="209"/>
        <end position="260"/>
    </location>
</feature>
<dbReference type="InterPro" id="IPR035965">
    <property type="entry name" value="PAS-like_dom_sf"/>
</dbReference>
<dbReference type="Proteomes" id="UP000618952">
    <property type="component" value="Unassembled WGS sequence"/>
</dbReference>
<name>A0ABR7QPW0_9FLAO</name>
<dbReference type="EMBL" id="JACLHY010000013">
    <property type="protein sequence ID" value="MBC8768960.1"/>
    <property type="molecule type" value="Genomic_DNA"/>
</dbReference>
<feature type="domain" description="PAS" evidence="7">
    <location>
        <begin position="261"/>
        <end position="305"/>
    </location>
</feature>
<evidence type="ECO:0000256" key="2">
    <source>
        <dbReference type="ARBA" id="ARBA00012438"/>
    </source>
</evidence>